<gene>
    <name evidence="7" type="primary">rplC</name>
    <name evidence="11" type="ORF">E6Q11_00540</name>
</gene>
<dbReference type="GO" id="GO:0006412">
    <property type="term" value="P:translation"/>
    <property type="evidence" value="ECO:0007669"/>
    <property type="project" value="UniProtKB-UniRule"/>
</dbReference>
<dbReference type="SUPFAM" id="SSF50447">
    <property type="entry name" value="Translation proteins"/>
    <property type="match status" value="1"/>
</dbReference>
<dbReference type="GO" id="GO:0003735">
    <property type="term" value="F:structural constituent of ribosome"/>
    <property type="evidence" value="ECO:0007669"/>
    <property type="project" value="UniProtKB-UniRule"/>
</dbReference>
<dbReference type="InterPro" id="IPR019927">
    <property type="entry name" value="Ribosomal_uL3_bac/org-type"/>
</dbReference>
<evidence type="ECO:0000256" key="8">
    <source>
        <dbReference type="RuleBase" id="RU003905"/>
    </source>
</evidence>
<dbReference type="Gene3D" id="2.40.30.10">
    <property type="entry name" value="Translation factors"/>
    <property type="match status" value="1"/>
</dbReference>
<proteinExistence type="inferred from homology"/>
<dbReference type="PANTHER" id="PTHR11229">
    <property type="entry name" value="50S RIBOSOMAL PROTEIN L3"/>
    <property type="match status" value="1"/>
</dbReference>
<dbReference type="PROSITE" id="PS00474">
    <property type="entry name" value="RIBOSOMAL_L3"/>
    <property type="match status" value="1"/>
</dbReference>
<keyword evidence="4 7" id="KW-0689">Ribosomal protein</keyword>
<feature type="compositionally biased region" description="Acidic residues" evidence="10">
    <location>
        <begin position="259"/>
        <end position="271"/>
    </location>
</feature>
<feature type="region of interest" description="Disordered" evidence="10">
    <location>
        <begin position="121"/>
        <end position="153"/>
    </location>
</feature>
<evidence type="ECO:0000256" key="6">
    <source>
        <dbReference type="ARBA" id="ARBA00035243"/>
    </source>
</evidence>
<dbReference type="Gene3D" id="3.30.160.810">
    <property type="match status" value="1"/>
</dbReference>
<evidence type="ECO:0000256" key="4">
    <source>
        <dbReference type="ARBA" id="ARBA00022980"/>
    </source>
</evidence>
<comment type="caution">
    <text evidence="11">The sequence shown here is derived from an EMBL/GenBank/DDBJ whole genome shotgun (WGS) entry which is preliminary data.</text>
</comment>
<keyword evidence="2 7" id="KW-0699">rRNA-binding</keyword>
<feature type="compositionally biased region" description="Low complexity" evidence="10">
    <location>
        <begin position="248"/>
        <end position="258"/>
    </location>
</feature>
<evidence type="ECO:0000256" key="7">
    <source>
        <dbReference type="HAMAP-Rule" id="MF_01325"/>
    </source>
</evidence>
<feature type="region of interest" description="Disordered" evidence="10">
    <location>
        <begin position="233"/>
        <end position="302"/>
    </location>
</feature>
<dbReference type="GO" id="GO:0022625">
    <property type="term" value="C:cytosolic large ribosomal subunit"/>
    <property type="evidence" value="ECO:0007669"/>
    <property type="project" value="TreeGrafter"/>
</dbReference>
<comment type="function">
    <text evidence="7 9">One of the primary rRNA binding proteins, it binds directly near the 3'-end of the 23S rRNA, where it nucleates assembly of the 50S subunit.</text>
</comment>
<dbReference type="InterPro" id="IPR000597">
    <property type="entry name" value="Ribosomal_uL3"/>
</dbReference>
<evidence type="ECO:0000256" key="2">
    <source>
        <dbReference type="ARBA" id="ARBA00022730"/>
    </source>
</evidence>
<evidence type="ECO:0000313" key="11">
    <source>
        <dbReference type="EMBL" id="TXG78637.1"/>
    </source>
</evidence>
<evidence type="ECO:0000256" key="10">
    <source>
        <dbReference type="SAM" id="MobiDB-lite"/>
    </source>
</evidence>
<dbReference type="GO" id="GO:0019843">
    <property type="term" value="F:rRNA binding"/>
    <property type="evidence" value="ECO:0007669"/>
    <property type="project" value="UniProtKB-UniRule"/>
</dbReference>
<dbReference type="InterPro" id="IPR009000">
    <property type="entry name" value="Transl_B-barrel_sf"/>
</dbReference>
<dbReference type="InterPro" id="IPR019926">
    <property type="entry name" value="Ribosomal_uL3_CS"/>
</dbReference>
<keyword evidence="5 7" id="KW-0687">Ribonucleoprotein</keyword>
<dbReference type="AlphaFoldDB" id="A0A5C7JAY1"/>
<dbReference type="EMBL" id="SSDS01000009">
    <property type="protein sequence ID" value="TXG78637.1"/>
    <property type="molecule type" value="Genomic_DNA"/>
</dbReference>
<sequence length="302" mass="32107">MLALIGQKKDQSQRFLENGRRIPVTLIDVKDNVVVSIKSLEKDHYQAVQLGFGMKKKASKAELGHAKGAKRDAAPKFLREVRLADDEAAPEVGTAVNPSEVFTPGDIVNVSGVSKGKGFQGGVKRHGFAGGPKTHGQSDRHRAPGSIGQGTTPGRVYKGKRMAGRMGVDNVTVENLSVIDVTNDGVLIIKGLVPGVTNGLIYIKKVGEDKNFVPLQKTPEQLEAEEQARIAEESAAKEAEEKAKAEAEAQAAAAPAEEAPVEAEAVEAEPEVEAKEEVAAEVENSDEPKEGESSDAKAEDDK</sequence>
<evidence type="ECO:0000256" key="1">
    <source>
        <dbReference type="ARBA" id="ARBA00006540"/>
    </source>
</evidence>
<comment type="subunit">
    <text evidence="7 9">Part of the 50S ribosomal subunit. Forms a cluster with proteins L14 and L19.</text>
</comment>
<evidence type="ECO:0000313" key="12">
    <source>
        <dbReference type="Proteomes" id="UP000321026"/>
    </source>
</evidence>
<accession>A0A5C7JAY1</accession>
<reference evidence="11 12" key="1">
    <citation type="submission" date="2018-09" db="EMBL/GenBank/DDBJ databases">
        <title>Metagenome Assembled Genomes from an Advanced Water Purification Facility.</title>
        <authorList>
            <person name="Stamps B.W."/>
            <person name="Spear J.R."/>
        </authorList>
    </citation>
    <scope>NUCLEOTIDE SEQUENCE [LARGE SCALE GENOMIC DNA]</scope>
    <source>
        <strain evidence="11">Bin_63_2</strain>
    </source>
</reference>
<dbReference type="Proteomes" id="UP000321026">
    <property type="component" value="Unassembled WGS sequence"/>
</dbReference>
<evidence type="ECO:0000256" key="5">
    <source>
        <dbReference type="ARBA" id="ARBA00023274"/>
    </source>
</evidence>
<dbReference type="HAMAP" id="MF_01325_B">
    <property type="entry name" value="Ribosomal_uL3_B"/>
    <property type="match status" value="1"/>
</dbReference>
<feature type="compositionally biased region" description="Basic and acidic residues" evidence="10">
    <location>
        <begin position="233"/>
        <end position="247"/>
    </location>
</feature>
<evidence type="ECO:0000256" key="3">
    <source>
        <dbReference type="ARBA" id="ARBA00022884"/>
    </source>
</evidence>
<dbReference type="PANTHER" id="PTHR11229:SF16">
    <property type="entry name" value="LARGE RIBOSOMAL SUBUNIT PROTEIN UL3C"/>
    <property type="match status" value="1"/>
</dbReference>
<feature type="compositionally biased region" description="Basic and acidic residues" evidence="10">
    <location>
        <begin position="286"/>
        <end position="302"/>
    </location>
</feature>
<keyword evidence="3 7" id="KW-0694">RNA-binding</keyword>
<dbReference type="FunFam" id="2.40.30.10:FF:000004">
    <property type="entry name" value="50S ribosomal protein L3"/>
    <property type="match status" value="1"/>
</dbReference>
<dbReference type="Pfam" id="PF00297">
    <property type="entry name" value="Ribosomal_L3"/>
    <property type="match status" value="1"/>
</dbReference>
<name>A0A5C7JAY1_9BACT</name>
<organism evidence="11 12">
    <name type="scientific">Candidatus Dojkabacteria bacterium</name>
    <dbReference type="NCBI Taxonomy" id="2099670"/>
    <lineage>
        <taxon>Bacteria</taxon>
        <taxon>Candidatus Dojkabacteria</taxon>
    </lineage>
</organism>
<protein>
    <recommendedName>
        <fullName evidence="6 7">Large ribosomal subunit protein uL3</fullName>
    </recommendedName>
</protein>
<dbReference type="NCBIfam" id="TIGR03625">
    <property type="entry name" value="L3_bact"/>
    <property type="match status" value="1"/>
</dbReference>
<comment type="similarity">
    <text evidence="1 7 8">Belongs to the universal ribosomal protein uL3 family.</text>
</comment>
<evidence type="ECO:0000256" key="9">
    <source>
        <dbReference type="RuleBase" id="RU003906"/>
    </source>
</evidence>